<dbReference type="PANTHER" id="PTHR21666">
    <property type="entry name" value="PEPTIDASE-RELATED"/>
    <property type="match status" value="1"/>
</dbReference>
<dbReference type="Proteomes" id="UP000030889">
    <property type="component" value="Unassembled WGS sequence"/>
</dbReference>
<evidence type="ECO:0000313" key="2">
    <source>
        <dbReference type="EMBL" id="KHE42183.1"/>
    </source>
</evidence>
<dbReference type="InterPro" id="IPR016047">
    <property type="entry name" value="M23ase_b-sheet_dom"/>
</dbReference>
<evidence type="ECO:0000313" key="3">
    <source>
        <dbReference type="Proteomes" id="UP000030889"/>
    </source>
</evidence>
<keyword evidence="3" id="KW-1185">Reference proteome</keyword>
<dbReference type="SUPFAM" id="SSF51261">
    <property type="entry name" value="Duplicated hybrid motif"/>
    <property type="match status" value="1"/>
</dbReference>
<dbReference type="InterPro" id="IPR018392">
    <property type="entry name" value="LysM"/>
</dbReference>
<reference evidence="2 3" key="1">
    <citation type="submission" date="2014-09" db="EMBL/GenBank/DDBJ databases">
        <title>Alistipes sp. 627, sp. nov., a novel member of the family Rikenellaceae isolated from human faeces.</title>
        <authorList>
            <person name="Shkoporov A.N."/>
            <person name="Chaplin A.V."/>
            <person name="Motuzova O.V."/>
            <person name="Kafarskaia L.I."/>
            <person name="Khokhlova E.V."/>
            <person name="Efimov B.A."/>
        </authorList>
    </citation>
    <scope>NUCLEOTIDE SEQUENCE [LARGE SCALE GENOMIC DNA]</scope>
    <source>
        <strain evidence="2 3">627</strain>
    </source>
</reference>
<proteinExistence type="predicted"/>
<dbReference type="Gene3D" id="3.10.350.10">
    <property type="entry name" value="LysM domain"/>
    <property type="match status" value="1"/>
</dbReference>
<name>A0ABR4YKB4_9BACT</name>
<dbReference type="CDD" id="cd00118">
    <property type="entry name" value="LysM"/>
    <property type="match status" value="1"/>
</dbReference>
<dbReference type="PANTHER" id="PTHR21666:SF270">
    <property type="entry name" value="MUREIN HYDROLASE ACTIVATOR ENVC"/>
    <property type="match status" value="1"/>
</dbReference>
<evidence type="ECO:0000259" key="1">
    <source>
        <dbReference type="PROSITE" id="PS51782"/>
    </source>
</evidence>
<dbReference type="CDD" id="cd12797">
    <property type="entry name" value="M23_peptidase"/>
    <property type="match status" value="1"/>
</dbReference>
<gene>
    <name evidence="2" type="ORF">LG35_06445</name>
</gene>
<dbReference type="InterPro" id="IPR036779">
    <property type="entry name" value="LysM_dom_sf"/>
</dbReference>
<sequence length="351" mass="40321">MKRNTSAAKAIVCTVVLWTIPLLLAAQRSVPKLEDLPRRAIDTLDTDDSNIKIVIFTNNTWCYYYPDLNERMDREVYREHWVNDRVFAYTDIQLKELPPVIDLQLIDRYGDFHAPAIGKVFSKYGTRGRRRHQGVDIPLSVGEPIYAAFNGKVRYARYNTGGYGNLVIIRHENGLETWYAHLTRCNVAQDDYVTAGTVIGFCGNTGRSRGAHLHFEMRYCDQAFDPEHLIDFSTGDLRYQTFALDRSFFSIYSRASETLEEEDDYDESLLAVHSPDGELTSEDILENIESTTQAAIKQEQAKTDPLYHTIRRGDYLGKIARQYGTTVKRLCQLNNISEDAIIREGRKLRVR</sequence>
<accession>A0ABR4YKB4</accession>
<organism evidence="2 3">
    <name type="scientific">Alistipes inops</name>
    <dbReference type="NCBI Taxonomy" id="1501391"/>
    <lineage>
        <taxon>Bacteria</taxon>
        <taxon>Pseudomonadati</taxon>
        <taxon>Bacteroidota</taxon>
        <taxon>Bacteroidia</taxon>
        <taxon>Bacteroidales</taxon>
        <taxon>Rikenellaceae</taxon>
        <taxon>Alistipes</taxon>
    </lineage>
</organism>
<protein>
    <submittedName>
        <fullName evidence="2">Metalloendopeptidase</fullName>
    </submittedName>
</protein>
<dbReference type="InterPro" id="IPR011055">
    <property type="entry name" value="Dup_hybrid_motif"/>
</dbReference>
<dbReference type="Pfam" id="PF01476">
    <property type="entry name" value="LysM"/>
    <property type="match status" value="1"/>
</dbReference>
<dbReference type="InterPro" id="IPR050570">
    <property type="entry name" value="Cell_wall_metabolism_enzyme"/>
</dbReference>
<dbReference type="RefSeq" id="WP_035473280.1">
    <property type="nucleotide sequence ID" value="NZ_JRGF01000006.1"/>
</dbReference>
<dbReference type="SMART" id="SM00257">
    <property type="entry name" value="LysM"/>
    <property type="match status" value="1"/>
</dbReference>
<dbReference type="Pfam" id="PF01551">
    <property type="entry name" value="Peptidase_M23"/>
    <property type="match status" value="1"/>
</dbReference>
<dbReference type="PROSITE" id="PS51782">
    <property type="entry name" value="LYSM"/>
    <property type="match status" value="1"/>
</dbReference>
<dbReference type="EMBL" id="JRGF01000006">
    <property type="protein sequence ID" value="KHE42183.1"/>
    <property type="molecule type" value="Genomic_DNA"/>
</dbReference>
<dbReference type="Gene3D" id="2.70.70.10">
    <property type="entry name" value="Glucose Permease (Domain IIA)"/>
    <property type="match status" value="1"/>
</dbReference>
<feature type="domain" description="LysM" evidence="1">
    <location>
        <begin position="306"/>
        <end position="350"/>
    </location>
</feature>
<dbReference type="SUPFAM" id="SSF54106">
    <property type="entry name" value="LysM domain"/>
    <property type="match status" value="1"/>
</dbReference>
<comment type="caution">
    <text evidence="2">The sequence shown here is derived from an EMBL/GenBank/DDBJ whole genome shotgun (WGS) entry which is preliminary data.</text>
</comment>